<gene>
    <name evidence="3" type="ORF">FSARC_9651</name>
</gene>
<comment type="subcellular location">
    <subcellularLocation>
        <location evidence="1">Nucleus</location>
    </subcellularLocation>
</comment>
<dbReference type="EMBL" id="JABEXW010000556">
    <property type="protein sequence ID" value="KAF4962262.1"/>
    <property type="molecule type" value="Genomic_DNA"/>
</dbReference>
<accession>A0A8H4TQV7</accession>
<dbReference type="AlphaFoldDB" id="A0A8H4TQV7"/>
<organism evidence="3 4">
    <name type="scientific">Fusarium sarcochroum</name>
    <dbReference type="NCBI Taxonomy" id="1208366"/>
    <lineage>
        <taxon>Eukaryota</taxon>
        <taxon>Fungi</taxon>
        <taxon>Dikarya</taxon>
        <taxon>Ascomycota</taxon>
        <taxon>Pezizomycotina</taxon>
        <taxon>Sordariomycetes</taxon>
        <taxon>Hypocreomycetidae</taxon>
        <taxon>Hypocreales</taxon>
        <taxon>Nectriaceae</taxon>
        <taxon>Fusarium</taxon>
        <taxon>Fusarium lateritium species complex</taxon>
    </lineage>
</organism>
<name>A0A8H4TQV7_9HYPO</name>
<comment type="caution">
    <text evidence="3">The sequence shown here is derived from an EMBL/GenBank/DDBJ whole genome shotgun (WGS) entry which is preliminary data.</text>
</comment>
<keyword evidence="4" id="KW-1185">Reference proteome</keyword>
<reference evidence="3" key="1">
    <citation type="journal article" date="2020" name="BMC Genomics">
        <title>Correction to: Identification and distribution of gene clusters required for synthesis of sphingolipid metabolism inhibitors in diverse species of the filamentous fungus Fusarium.</title>
        <authorList>
            <person name="Kim H.S."/>
            <person name="Lohmar J.M."/>
            <person name="Busman M."/>
            <person name="Brown D.W."/>
            <person name="Naumann T.A."/>
            <person name="Divon H.H."/>
            <person name="Lysoe E."/>
            <person name="Uhlig S."/>
            <person name="Proctor R.H."/>
        </authorList>
    </citation>
    <scope>NUCLEOTIDE SEQUENCE</scope>
    <source>
        <strain evidence="3">NRRL 20472</strain>
    </source>
</reference>
<keyword evidence="2" id="KW-0539">Nucleus</keyword>
<dbReference type="Proteomes" id="UP000622797">
    <property type="component" value="Unassembled WGS sequence"/>
</dbReference>
<proteinExistence type="predicted"/>
<dbReference type="OrthoDB" id="6730379at2759"/>
<evidence type="ECO:0000313" key="3">
    <source>
        <dbReference type="EMBL" id="KAF4962262.1"/>
    </source>
</evidence>
<dbReference type="InterPro" id="IPR021858">
    <property type="entry name" value="Fun_TF"/>
</dbReference>
<protein>
    <submittedName>
        <fullName evidence="3">Uncharacterized protein</fullName>
    </submittedName>
</protein>
<evidence type="ECO:0000256" key="2">
    <source>
        <dbReference type="ARBA" id="ARBA00023242"/>
    </source>
</evidence>
<dbReference type="GO" id="GO:0000976">
    <property type="term" value="F:transcription cis-regulatory region binding"/>
    <property type="evidence" value="ECO:0007669"/>
    <property type="project" value="TreeGrafter"/>
</dbReference>
<evidence type="ECO:0000313" key="4">
    <source>
        <dbReference type="Proteomes" id="UP000622797"/>
    </source>
</evidence>
<dbReference type="PANTHER" id="PTHR37534">
    <property type="entry name" value="TRANSCRIPTIONAL ACTIVATOR PROTEIN UGA3"/>
    <property type="match status" value="1"/>
</dbReference>
<dbReference type="PANTHER" id="PTHR37534:SF49">
    <property type="entry name" value="LYSINE BIOSYNTHESIS REGULATORY PROTEIN LYS14"/>
    <property type="match status" value="1"/>
</dbReference>
<dbReference type="GO" id="GO:0045944">
    <property type="term" value="P:positive regulation of transcription by RNA polymerase II"/>
    <property type="evidence" value="ECO:0007669"/>
    <property type="project" value="TreeGrafter"/>
</dbReference>
<dbReference type="GO" id="GO:0005634">
    <property type="term" value="C:nucleus"/>
    <property type="evidence" value="ECO:0007669"/>
    <property type="project" value="UniProtKB-SubCell"/>
</dbReference>
<evidence type="ECO:0000256" key="1">
    <source>
        <dbReference type="ARBA" id="ARBA00004123"/>
    </source>
</evidence>
<sequence>MISTTQVQNGFCRTLVPMALSSQCASAHALLNAMQAVSAIHHTSSIAAAAQFKLKAVHNLTKSLTIDQCSTVPEASEIQLAAAMMLCVYDVFDKEEGSWHIHLRGAKDIVRRQRFVANQSLDSDFLLTWLLYHDVLAAFTQPSWGSASHQAERDLLFLLQGFGVDRTFIVGSLGCSVEVLEIIHWINGMRLTTTQHSESLMLQRCDLEARLFNLRQELEPGEKSESLRSSRILATAELYRLAALLYLQRVCPSTTDDTTRVVYVQQAIRILQSMEVATSPWPVFIVACEIPDEERVGLLRTLDHMDSVRSIGNTKVLRKVIEGIWKQYDLRSTSESCPKNDWLQFVDCEVPVPWFI</sequence>
<dbReference type="GO" id="GO:0003700">
    <property type="term" value="F:DNA-binding transcription factor activity"/>
    <property type="evidence" value="ECO:0007669"/>
    <property type="project" value="TreeGrafter"/>
</dbReference>
<reference evidence="3" key="2">
    <citation type="submission" date="2020-05" db="EMBL/GenBank/DDBJ databases">
        <authorList>
            <person name="Kim H.-S."/>
            <person name="Proctor R.H."/>
            <person name="Brown D.W."/>
        </authorList>
    </citation>
    <scope>NUCLEOTIDE SEQUENCE</scope>
    <source>
        <strain evidence="3">NRRL 20472</strain>
    </source>
</reference>
<dbReference type="Pfam" id="PF11951">
    <property type="entry name" value="Fungal_trans_2"/>
    <property type="match status" value="1"/>
</dbReference>